<gene>
    <name evidence="3" type="ORF">Agub_g14161</name>
</gene>
<keyword evidence="2" id="KW-0812">Transmembrane</keyword>
<sequence length="504" mass="52800">MGKGAGKGSGKPCCEGCCKAACVISVSLVCVLLLGLGFVGGGIAAMVATKVMRSKNIKKVEDSITRWDSATNPDGWPQFQRLAGYVTLTPGSPISGTSNCSTMTLSLNPNICPYNEYLDEAARFRSARQLAFCAYVPYNTFVDCDLRVSFTVVQGGSNVTLTTLPDLVDFSGYRQVNIKMMEIRGPNKCSGKMRCSGSNFNACARKCSNGFGGMLSCSMYTCSASTAVSDLSVKVTSTAAGSYALDSSGPVFSRGGDGGNVLPSGFSWPYYPISTSSKSPRWQYDGMGFHGSSGMLTLTLRSSADPWLTYMAATNGSGYFDTYLKVLGGVLIGIGCLILLVCLTVFLVFAHARTLAARYPERPPGCYYGCMWRMGRGIYGPRPGTAAAAPPPQPPLQADPPVAQPVPGTAPPPGAYSYAYGAYPAAYTPGATAASPQQQPAYAQPGGYAYGYPAAGAPEAAPPGPQQQAYPGAYYPQQPQQPQAGYAGAHYPPPPPQGQPPKGA</sequence>
<feature type="transmembrane region" description="Helical" evidence="2">
    <location>
        <begin position="21"/>
        <end position="48"/>
    </location>
</feature>
<dbReference type="EMBL" id="BMAR01000053">
    <property type="protein sequence ID" value="GFR51715.1"/>
    <property type="molecule type" value="Genomic_DNA"/>
</dbReference>
<keyword evidence="2" id="KW-0472">Membrane</keyword>
<keyword evidence="2" id="KW-1133">Transmembrane helix</keyword>
<name>A0AAD3E118_9CHLO</name>
<feature type="transmembrane region" description="Helical" evidence="2">
    <location>
        <begin position="326"/>
        <end position="349"/>
    </location>
</feature>
<evidence type="ECO:0000256" key="1">
    <source>
        <dbReference type="SAM" id="MobiDB-lite"/>
    </source>
</evidence>
<feature type="region of interest" description="Disordered" evidence="1">
    <location>
        <begin position="383"/>
        <end position="408"/>
    </location>
</feature>
<comment type="caution">
    <text evidence="3">The sequence shown here is derived from an EMBL/GenBank/DDBJ whole genome shotgun (WGS) entry which is preliminary data.</text>
</comment>
<feature type="compositionally biased region" description="Pro residues" evidence="1">
    <location>
        <begin position="389"/>
        <end position="408"/>
    </location>
</feature>
<evidence type="ECO:0000313" key="4">
    <source>
        <dbReference type="Proteomes" id="UP001054857"/>
    </source>
</evidence>
<protein>
    <submittedName>
        <fullName evidence="3">Uncharacterized protein</fullName>
    </submittedName>
</protein>
<evidence type="ECO:0000313" key="3">
    <source>
        <dbReference type="EMBL" id="GFR51715.1"/>
    </source>
</evidence>
<dbReference type="AlphaFoldDB" id="A0AAD3E118"/>
<feature type="compositionally biased region" description="Low complexity" evidence="1">
    <location>
        <begin position="466"/>
        <end position="490"/>
    </location>
</feature>
<organism evidence="3 4">
    <name type="scientific">Astrephomene gubernaculifera</name>
    <dbReference type="NCBI Taxonomy" id="47775"/>
    <lineage>
        <taxon>Eukaryota</taxon>
        <taxon>Viridiplantae</taxon>
        <taxon>Chlorophyta</taxon>
        <taxon>core chlorophytes</taxon>
        <taxon>Chlorophyceae</taxon>
        <taxon>CS clade</taxon>
        <taxon>Chlamydomonadales</taxon>
        <taxon>Astrephomenaceae</taxon>
        <taxon>Astrephomene</taxon>
    </lineage>
</organism>
<accession>A0AAD3E118</accession>
<keyword evidence="4" id="KW-1185">Reference proteome</keyword>
<feature type="region of interest" description="Disordered" evidence="1">
    <location>
        <begin position="453"/>
        <end position="504"/>
    </location>
</feature>
<reference evidence="3 4" key="1">
    <citation type="journal article" date="2021" name="Sci. Rep.">
        <title>Genome sequencing of the multicellular alga Astrephomene provides insights into convergent evolution of germ-soma differentiation.</title>
        <authorList>
            <person name="Yamashita S."/>
            <person name="Yamamoto K."/>
            <person name="Matsuzaki R."/>
            <person name="Suzuki S."/>
            <person name="Yamaguchi H."/>
            <person name="Hirooka S."/>
            <person name="Minakuchi Y."/>
            <person name="Miyagishima S."/>
            <person name="Kawachi M."/>
            <person name="Toyoda A."/>
            <person name="Nozaki H."/>
        </authorList>
    </citation>
    <scope>NUCLEOTIDE SEQUENCE [LARGE SCALE GENOMIC DNA]</scope>
    <source>
        <strain evidence="3 4">NIES-4017</strain>
    </source>
</reference>
<evidence type="ECO:0000256" key="2">
    <source>
        <dbReference type="SAM" id="Phobius"/>
    </source>
</evidence>
<proteinExistence type="predicted"/>
<dbReference type="Proteomes" id="UP001054857">
    <property type="component" value="Unassembled WGS sequence"/>
</dbReference>
<feature type="compositionally biased region" description="Pro residues" evidence="1">
    <location>
        <begin position="491"/>
        <end position="504"/>
    </location>
</feature>